<gene>
    <name evidence="2" type="ORF">BRADI_3g15122v3</name>
</gene>
<keyword evidence="4" id="KW-1185">Reference proteome</keyword>
<feature type="region of interest" description="Disordered" evidence="1">
    <location>
        <begin position="1"/>
        <end position="25"/>
    </location>
</feature>
<protein>
    <submittedName>
        <fullName evidence="2 3">Uncharacterized protein</fullName>
    </submittedName>
</protein>
<dbReference type="Gramene" id="PNT66647">
    <property type="protein sequence ID" value="PNT66647"/>
    <property type="gene ID" value="BRADI_3g15122v3"/>
</dbReference>
<reference evidence="2 3" key="1">
    <citation type="journal article" date="2010" name="Nature">
        <title>Genome sequencing and analysis of the model grass Brachypodium distachyon.</title>
        <authorList>
            <consortium name="International Brachypodium Initiative"/>
        </authorList>
    </citation>
    <scope>NUCLEOTIDE SEQUENCE [LARGE SCALE GENOMIC DNA]</scope>
    <source>
        <strain evidence="2 3">Bd21</strain>
    </source>
</reference>
<organism evidence="2">
    <name type="scientific">Brachypodium distachyon</name>
    <name type="common">Purple false brome</name>
    <name type="synonym">Trachynia distachya</name>
    <dbReference type="NCBI Taxonomy" id="15368"/>
    <lineage>
        <taxon>Eukaryota</taxon>
        <taxon>Viridiplantae</taxon>
        <taxon>Streptophyta</taxon>
        <taxon>Embryophyta</taxon>
        <taxon>Tracheophyta</taxon>
        <taxon>Spermatophyta</taxon>
        <taxon>Magnoliopsida</taxon>
        <taxon>Liliopsida</taxon>
        <taxon>Poales</taxon>
        <taxon>Poaceae</taxon>
        <taxon>BOP clade</taxon>
        <taxon>Pooideae</taxon>
        <taxon>Stipodae</taxon>
        <taxon>Brachypodieae</taxon>
        <taxon>Brachypodium</taxon>
    </lineage>
</organism>
<evidence type="ECO:0000256" key="1">
    <source>
        <dbReference type="SAM" id="MobiDB-lite"/>
    </source>
</evidence>
<accession>A0A2K2CX89</accession>
<dbReference type="AlphaFoldDB" id="A0A2K2CX89"/>
<reference evidence="2" key="2">
    <citation type="submission" date="2017-06" db="EMBL/GenBank/DDBJ databases">
        <title>WGS assembly of Brachypodium distachyon.</title>
        <authorList>
            <consortium name="The International Brachypodium Initiative"/>
            <person name="Lucas S."/>
            <person name="Harmon-Smith M."/>
            <person name="Lail K."/>
            <person name="Tice H."/>
            <person name="Grimwood J."/>
            <person name="Bruce D."/>
            <person name="Barry K."/>
            <person name="Shu S."/>
            <person name="Lindquist E."/>
            <person name="Wang M."/>
            <person name="Pitluck S."/>
            <person name="Vogel J.P."/>
            <person name="Garvin D.F."/>
            <person name="Mockler T.C."/>
            <person name="Schmutz J."/>
            <person name="Rokhsar D."/>
            <person name="Bevan M.W."/>
        </authorList>
    </citation>
    <scope>NUCLEOTIDE SEQUENCE</scope>
    <source>
        <strain evidence="2">Bd21</strain>
    </source>
</reference>
<evidence type="ECO:0000313" key="2">
    <source>
        <dbReference type="EMBL" id="PNT66647.1"/>
    </source>
</evidence>
<name>A0A2K2CX89_BRADI</name>
<evidence type="ECO:0000313" key="4">
    <source>
        <dbReference type="Proteomes" id="UP000008810"/>
    </source>
</evidence>
<dbReference type="InParanoid" id="A0A2K2CX89"/>
<sequence length="119" mass="13024">MCRRRALLPSTRPPGSAYAPSSPIPLRTEKKATAVVLQEMERPRTTWRRAPVHARQGKDGQQGCARASKVCSCGGTNTKECAVARPWGSTSVPVQKICNPGLIKLFFLSDISHPLKKKN</sequence>
<dbReference type="Proteomes" id="UP000008810">
    <property type="component" value="Chromosome 3"/>
</dbReference>
<dbReference type="EnsemblPlants" id="PNT66647">
    <property type="protein sequence ID" value="PNT66647"/>
    <property type="gene ID" value="BRADI_3g15122v3"/>
</dbReference>
<evidence type="ECO:0000313" key="3">
    <source>
        <dbReference type="EnsemblPlants" id="PNT66647"/>
    </source>
</evidence>
<dbReference type="EMBL" id="CM000882">
    <property type="protein sequence ID" value="PNT66647.1"/>
    <property type="molecule type" value="Genomic_DNA"/>
</dbReference>
<reference evidence="3" key="3">
    <citation type="submission" date="2018-08" db="UniProtKB">
        <authorList>
            <consortium name="EnsemblPlants"/>
        </authorList>
    </citation>
    <scope>IDENTIFICATION</scope>
    <source>
        <strain evidence="3">cv. Bd21</strain>
    </source>
</reference>
<proteinExistence type="predicted"/>